<evidence type="ECO:0000313" key="1">
    <source>
        <dbReference type="EMBL" id="KAJ1931252.1"/>
    </source>
</evidence>
<comment type="caution">
    <text evidence="1">The sequence shown here is derived from an EMBL/GenBank/DDBJ whole genome shotgun (WGS) entry which is preliminary data.</text>
</comment>
<proteinExistence type="predicted"/>
<sequence length="197" mass="22364">MEESFTMSRHVYNQILGQHTLAAREAAIREHRKGTSTRFKDTLWQMDNIDCGTVALDSLAKMQSQQDKDVLIAPLAVKLMSCCQEFNQMPKAKGLFHRHFELLKSNPAAYNIMLIPEANAYNISEVISVLRMMKRNGAIPDPATWTAIIYGLFRNGRTFQAMKLFSLHLEFLPRKASVDGDGSSGEMFMSDTNIWQD</sequence>
<protein>
    <submittedName>
        <fullName evidence="1">Uncharacterized protein</fullName>
    </submittedName>
</protein>
<evidence type="ECO:0000313" key="2">
    <source>
        <dbReference type="Proteomes" id="UP001150603"/>
    </source>
</evidence>
<keyword evidence="2" id="KW-1185">Reference proteome</keyword>
<dbReference type="EMBL" id="JANBPW010006100">
    <property type="protein sequence ID" value="KAJ1931252.1"/>
    <property type="molecule type" value="Genomic_DNA"/>
</dbReference>
<name>A0ACC1IZ92_9FUNG</name>
<accession>A0ACC1IZ92</accession>
<gene>
    <name evidence="1" type="ORF">FBU59_006777</name>
</gene>
<dbReference type="Proteomes" id="UP001150603">
    <property type="component" value="Unassembled WGS sequence"/>
</dbReference>
<organism evidence="1 2">
    <name type="scientific">Linderina macrospora</name>
    <dbReference type="NCBI Taxonomy" id="4868"/>
    <lineage>
        <taxon>Eukaryota</taxon>
        <taxon>Fungi</taxon>
        <taxon>Fungi incertae sedis</taxon>
        <taxon>Zoopagomycota</taxon>
        <taxon>Kickxellomycotina</taxon>
        <taxon>Kickxellomycetes</taxon>
        <taxon>Kickxellales</taxon>
        <taxon>Kickxellaceae</taxon>
        <taxon>Linderina</taxon>
    </lineage>
</organism>
<feature type="non-terminal residue" evidence="1">
    <location>
        <position position="197"/>
    </location>
</feature>
<reference evidence="1" key="1">
    <citation type="submission" date="2022-07" db="EMBL/GenBank/DDBJ databases">
        <title>Phylogenomic reconstructions and comparative analyses of Kickxellomycotina fungi.</title>
        <authorList>
            <person name="Reynolds N.K."/>
            <person name="Stajich J.E."/>
            <person name="Barry K."/>
            <person name="Grigoriev I.V."/>
            <person name="Crous P."/>
            <person name="Smith M.E."/>
        </authorList>
    </citation>
    <scope>NUCLEOTIDE SEQUENCE</scope>
    <source>
        <strain evidence="1">NRRL 5244</strain>
    </source>
</reference>